<comment type="pathway">
    <text evidence="2">Secondary metabolite biosynthesis.</text>
</comment>
<dbReference type="InterPro" id="IPR002938">
    <property type="entry name" value="FAD-bd"/>
</dbReference>
<accession>A0ABR2XI26</accession>
<dbReference type="SUPFAM" id="SSF51905">
    <property type="entry name" value="FAD/NAD(P)-binding domain"/>
    <property type="match status" value="1"/>
</dbReference>
<comment type="caution">
    <text evidence="8">The sequence shown here is derived from an EMBL/GenBank/DDBJ whole genome shotgun (WGS) entry which is preliminary data.</text>
</comment>
<feature type="domain" description="FAD-binding" evidence="7">
    <location>
        <begin position="5"/>
        <end position="315"/>
    </location>
</feature>
<comment type="similarity">
    <text evidence="3">Belongs to the paxM FAD-dependent monooxygenase family.</text>
</comment>
<reference evidence="8 9" key="1">
    <citation type="submission" date="2024-02" db="EMBL/GenBank/DDBJ databases">
        <title>First draft genome assembly of two strains of Seiridium cardinale.</title>
        <authorList>
            <person name="Emiliani G."/>
            <person name="Scali E."/>
        </authorList>
    </citation>
    <scope>NUCLEOTIDE SEQUENCE [LARGE SCALE GENOMIC DNA]</scope>
    <source>
        <strain evidence="8 9">BM-138-000479</strain>
    </source>
</reference>
<keyword evidence="5" id="KW-0274">FAD</keyword>
<evidence type="ECO:0000256" key="3">
    <source>
        <dbReference type="ARBA" id="ARBA00007992"/>
    </source>
</evidence>
<organism evidence="8 9">
    <name type="scientific">Seiridium cardinale</name>
    <dbReference type="NCBI Taxonomy" id="138064"/>
    <lineage>
        <taxon>Eukaryota</taxon>
        <taxon>Fungi</taxon>
        <taxon>Dikarya</taxon>
        <taxon>Ascomycota</taxon>
        <taxon>Pezizomycotina</taxon>
        <taxon>Sordariomycetes</taxon>
        <taxon>Xylariomycetidae</taxon>
        <taxon>Amphisphaeriales</taxon>
        <taxon>Sporocadaceae</taxon>
        <taxon>Seiridium</taxon>
    </lineage>
</organism>
<name>A0ABR2XI26_9PEZI</name>
<sequence>MLVAADINFIILEEHREVVTKSGACIMLWPNTTRVLDQMGLMDAAKRDDLALHTKATMDYNGKETSSDPAFQWIKENHGYPAVTLPRPRLVKMLYEGLGGHMSKVKTSSSIQEIISNDEGVQVSLRDGTVYDGSIVIGCDGVHSRTRDIMQKEAEKTGTILSEDQRITTFECFYASASLPTPVATVGTFWESHGPGRGTQFMANGLKCHFGIFRRLADPVTSKHTYTEEETRTFLQDTDDMWVAPGLQVKDLSQHITWRRLAYQAEGLLNRWYHHRIVLCGESVAHMASINGMGYNAAFQSAVYLANSLQAVLKADPHPSVGILNKAFADYQETRKPETKAISQVSFDYIRAVTWDSWPARIFIEYFLPWFWGERGLSKRLGEIVSKGRKLDFIDHEDRVGIIPWTKTR</sequence>
<keyword evidence="9" id="KW-1185">Reference proteome</keyword>
<keyword evidence="4" id="KW-0285">Flavoprotein</keyword>
<evidence type="ECO:0000313" key="8">
    <source>
        <dbReference type="EMBL" id="KAK9773320.1"/>
    </source>
</evidence>
<protein>
    <submittedName>
        <fullName evidence="8">FAD-binding domain-containing protein</fullName>
    </submittedName>
</protein>
<proteinExistence type="inferred from homology"/>
<keyword evidence="6" id="KW-0560">Oxidoreductase</keyword>
<gene>
    <name evidence="8" type="ORF">SCAR479_10049</name>
</gene>
<dbReference type="Proteomes" id="UP001465668">
    <property type="component" value="Unassembled WGS sequence"/>
</dbReference>
<dbReference type="InterPro" id="IPR050562">
    <property type="entry name" value="FAD_mOase_fung"/>
</dbReference>
<dbReference type="InterPro" id="IPR036188">
    <property type="entry name" value="FAD/NAD-bd_sf"/>
</dbReference>
<dbReference type="Pfam" id="PF01494">
    <property type="entry name" value="FAD_binding_3"/>
    <property type="match status" value="1"/>
</dbReference>
<evidence type="ECO:0000259" key="7">
    <source>
        <dbReference type="Pfam" id="PF01494"/>
    </source>
</evidence>
<dbReference type="EMBL" id="JARVKM010000052">
    <property type="protein sequence ID" value="KAK9773320.1"/>
    <property type="molecule type" value="Genomic_DNA"/>
</dbReference>
<evidence type="ECO:0000256" key="2">
    <source>
        <dbReference type="ARBA" id="ARBA00005179"/>
    </source>
</evidence>
<evidence type="ECO:0000256" key="5">
    <source>
        <dbReference type="ARBA" id="ARBA00022827"/>
    </source>
</evidence>
<evidence type="ECO:0000256" key="6">
    <source>
        <dbReference type="ARBA" id="ARBA00023002"/>
    </source>
</evidence>
<evidence type="ECO:0000256" key="4">
    <source>
        <dbReference type="ARBA" id="ARBA00022630"/>
    </source>
</evidence>
<evidence type="ECO:0000313" key="9">
    <source>
        <dbReference type="Proteomes" id="UP001465668"/>
    </source>
</evidence>
<dbReference type="PANTHER" id="PTHR47356:SF2">
    <property type="entry name" value="FAD-BINDING DOMAIN-CONTAINING PROTEIN-RELATED"/>
    <property type="match status" value="1"/>
</dbReference>
<evidence type="ECO:0000256" key="1">
    <source>
        <dbReference type="ARBA" id="ARBA00001974"/>
    </source>
</evidence>
<dbReference type="Gene3D" id="3.50.50.60">
    <property type="entry name" value="FAD/NAD(P)-binding domain"/>
    <property type="match status" value="1"/>
</dbReference>
<comment type="cofactor">
    <cofactor evidence="1">
        <name>FAD</name>
        <dbReference type="ChEBI" id="CHEBI:57692"/>
    </cofactor>
</comment>
<dbReference type="PANTHER" id="PTHR47356">
    <property type="entry name" value="FAD-DEPENDENT MONOOXYGENASE ASQG-RELATED"/>
    <property type="match status" value="1"/>
</dbReference>